<sequence length="91" mass="9817">ELNEPIDVTSINETLVEPAGAALITPNGSYHDNLIALPIVTAQDTNAPGPCDNTFVELLTPTNEHGLASLMIQLVVLQIYTTTLQIQVHRI</sequence>
<name>A0ABS8X084_DATST</name>
<dbReference type="Proteomes" id="UP000823775">
    <property type="component" value="Unassembled WGS sequence"/>
</dbReference>
<keyword evidence="2" id="KW-1185">Reference proteome</keyword>
<gene>
    <name evidence="1" type="ORF">HAX54_010751</name>
</gene>
<reference evidence="1 2" key="1">
    <citation type="journal article" date="2021" name="BMC Genomics">
        <title>Datura genome reveals duplications of psychoactive alkaloid biosynthetic genes and high mutation rate following tissue culture.</title>
        <authorList>
            <person name="Rajewski A."/>
            <person name="Carter-House D."/>
            <person name="Stajich J."/>
            <person name="Litt A."/>
        </authorList>
    </citation>
    <scope>NUCLEOTIDE SEQUENCE [LARGE SCALE GENOMIC DNA]</scope>
    <source>
        <strain evidence="1">AR-01</strain>
    </source>
</reference>
<evidence type="ECO:0000313" key="1">
    <source>
        <dbReference type="EMBL" id="MCE3217169.1"/>
    </source>
</evidence>
<comment type="caution">
    <text evidence="1">The sequence shown here is derived from an EMBL/GenBank/DDBJ whole genome shotgun (WGS) entry which is preliminary data.</text>
</comment>
<evidence type="ECO:0000313" key="2">
    <source>
        <dbReference type="Proteomes" id="UP000823775"/>
    </source>
</evidence>
<dbReference type="EMBL" id="JACEIK010015991">
    <property type="protein sequence ID" value="MCE3217169.1"/>
    <property type="molecule type" value="Genomic_DNA"/>
</dbReference>
<organism evidence="1 2">
    <name type="scientific">Datura stramonium</name>
    <name type="common">Jimsonweed</name>
    <name type="synonym">Common thornapple</name>
    <dbReference type="NCBI Taxonomy" id="4076"/>
    <lineage>
        <taxon>Eukaryota</taxon>
        <taxon>Viridiplantae</taxon>
        <taxon>Streptophyta</taxon>
        <taxon>Embryophyta</taxon>
        <taxon>Tracheophyta</taxon>
        <taxon>Spermatophyta</taxon>
        <taxon>Magnoliopsida</taxon>
        <taxon>eudicotyledons</taxon>
        <taxon>Gunneridae</taxon>
        <taxon>Pentapetalae</taxon>
        <taxon>asterids</taxon>
        <taxon>lamiids</taxon>
        <taxon>Solanales</taxon>
        <taxon>Solanaceae</taxon>
        <taxon>Solanoideae</taxon>
        <taxon>Datureae</taxon>
        <taxon>Datura</taxon>
    </lineage>
</organism>
<feature type="non-terminal residue" evidence="1">
    <location>
        <position position="1"/>
    </location>
</feature>
<protein>
    <submittedName>
        <fullName evidence="1">Uncharacterized protein</fullName>
    </submittedName>
</protein>
<proteinExistence type="predicted"/>
<accession>A0ABS8X084</accession>